<keyword evidence="3" id="KW-1185">Reference proteome</keyword>
<protein>
    <recommendedName>
        <fullName evidence="1">DUF7695 domain-containing protein</fullName>
    </recommendedName>
</protein>
<dbReference type="RefSeq" id="WP_188627946.1">
    <property type="nucleotide sequence ID" value="NZ_BMIL01000014.1"/>
</dbReference>
<dbReference type="Pfam" id="PF24749">
    <property type="entry name" value="DUF7695"/>
    <property type="match status" value="1"/>
</dbReference>
<dbReference type="EMBL" id="BMIL01000014">
    <property type="protein sequence ID" value="GGC75796.1"/>
    <property type="molecule type" value="Genomic_DNA"/>
</dbReference>
<dbReference type="InterPro" id="IPR056112">
    <property type="entry name" value="DUF7695"/>
</dbReference>
<evidence type="ECO:0000259" key="1">
    <source>
        <dbReference type="Pfam" id="PF24749"/>
    </source>
</evidence>
<organism evidence="2 3">
    <name type="scientific">Pedobacter quisquiliarum</name>
    <dbReference type="NCBI Taxonomy" id="1834438"/>
    <lineage>
        <taxon>Bacteria</taxon>
        <taxon>Pseudomonadati</taxon>
        <taxon>Bacteroidota</taxon>
        <taxon>Sphingobacteriia</taxon>
        <taxon>Sphingobacteriales</taxon>
        <taxon>Sphingobacteriaceae</taxon>
        <taxon>Pedobacter</taxon>
    </lineage>
</organism>
<reference evidence="2" key="1">
    <citation type="journal article" date="2014" name="Int. J. Syst. Evol. Microbiol.">
        <title>Complete genome sequence of Corynebacterium casei LMG S-19264T (=DSM 44701T), isolated from a smear-ripened cheese.</title>
        <authorList>
            <consortium name="US DOE Joint Genome Institute (JGI-PGF)"/>
            <person name="Walter F."/>
            <person name="Albersmeier A."/>
            <person name="Kalinowski J."/>
            <person name="Ruckert C."/>
        </authorList>
    </citation>
    <scope>NUCLEOTIDE SEQUENCE</scope>
    <source>
        <strain evidence="2">CGMCC 1.15343</strain>
    </source>
</reference>
<dbReference type="Proteomes" id="UP000651668">
    <property type="component" value="Unassembled WGS sequence"/>
</dbReference>
<gene>
    <name evidence="2" type="ORF">GCM10011387_31970</name>
</gene>
<name>A0A916UKN9_9SPHI</name>
<accession>A0A916UKN9</accession>
<sequence length="75" mass="8261">MDILTDKPDLASNQAVCFNCENVLTSKDQYDMVLCSCGAMAVDGEYHLRIIEIKENPAHNGGLPPLAKNGFIMKF</sequence>
<evidence type="ECO:0000313" key="2">
    <source>
        <dbReference type="EMBL" id="GGC75796.1"/>
    </source>
</evidence>
<proteinExistence type="predicted"/>
<feature type="domain" description="DUF7695" evidence="1">
    <location>
        <begin position="11"/>
        <end position="49"/>
    </location>
</feature>
<dbReference type="AlphaFoldDB" id="A0A916UKN9"/>
<comment type="caution">
    <text evidence="2">The sequence shown here is derived from an EMBL/GenBank/DDBJ whole genome shotgun (WGS) entry which is preliminary data.</text>
</comment>
<reference evidence="2" key="2">
    <citation type="submission" date="2020-09" db="EMBL/GenBank/DDBJ databases">
        <authorList>
            <person name="Sun Q."/>
            <person name="Zhou Y."/>
        </authorList>
    </citation>
    <scope>NUCLEOTIDE SEQUENCE</scope>
    <source>
        <strain evidence="2">CGMCC 1.15343</strain>
    </source>
</reference>
<evidence type="ECO:0000313" key="3">
    <source>
        <dbReference type="Proteomes" id="UP000651668"/>
    </source>
</evidence>